<comment type="caution">
    <text evidence="8">The sequence shown here is derived from an EMBL/GenBank/DDBJ whole genome shotgun (WGS) entry which is preliminary data.</text>
</comment>
<dbReference type="PANTHER" id="PTHR12815:SF42">
    <property type="entry name" value="BACTERIAL SURFACE ANTIGEN (D15) DOMAIN-CONTAINING PROTEIN"/>
    <property type="match status" value="1"/>
</dbReference>
<dbReference type="Pfam" id="PF01103">
    <property type="entry name" value="Omp85"/>
    <property type="match status" value="1"/>
</dbReference>
<feature type="region of interest" description="Disordered" evidence="4">
    <location>
        <begin position="1"/>
        <end position="45"/>
    </location>
</feature>
<dbReference type="Gene3D" id="3.10.20.310">
    <property type="entry name" value="membrane protein fhac"/>
    <property type="match status" value="2"/>
</dbReference>
<dbReference type="Gene3D" id="2.40.160.50">
    <property type="entry name" value="membrane protein fhac: a member of the omp85/tpsb transporter family"/>
    <property type="match status" value="1"/>
</dbReference>
<protein>
    <recommendedName>
        <fullName evidence="10">Bacterial surface antigen (D15) domain-containing protein</fullName>
    </recommendedName>
</protein>
<keyword evidence="1" id="KW-0934">Plastid</keyword>
<organism evidence="8 9">
    <name type="scientific">[Myrmecia] bisecta</name>
    <dbReference type="NCBI Taxonomy" id="41462"/>
    <lineage>
        <taxon>Eukaryota</taxon>
        <taxon>Viridiplantae</taxon>
        <taxon>Chlorophyta</taxon>
        <taxon>core chlorophytes</taxon>
        <taxon>Trebouxiophyceae</taxon>
        <taxon>Trebouxiales</taxon>
        <taxon>Trebouxiaceae</taxon>
        <taxon>Myrmecia</taxon>
    </lineage>
</organism>
<evidence type="ECO:0000256" key="2">
    <source>
        <dbReference type="ARBA" id="ARBA00023136"/>
    </source>
</evidence>
<dbReference type="Proteomes" id="UP001489004">
    <property type="component" value="Unassembled WGS sequence"/>
</dbReference>
<evidence type="ECO:0000256" key="4">
    <source>
        <dbReference type="SAM" id="MobiDB-lite"/>
    </source>
</evidence>
<dbReference type="AlphaFoldDB" id="A0AAW1PPA9"/>
<sequence>MKEAKAEEDEGEEEEEYEDEEEEGDEEEEEEAEEEEDDDDDEFVDNRDGFFCDNIRAEGLPVGTGIPTSDDLFAGLKCQPGFSCSRVELSDDLRSLFQSGLFDNVDARVRPLKKGKSELVFIFKEKIWPPMKSFQVDGAKGNRSALLLPPEQEGRVMAEHNPNSVTDMKALANIKNVVEGWYQDRGYVFSYISHFDGMDTGKIVAHITEGRVNRVNVLYVDDAGNPKKAGGETSPDLIMRELPFKEGQLYNVEDGKKALRDIFALGLFDNVQVVPKQNAKDDSKVDVDIMVKERPMRTAEVEAEWAIAPGDSGRPTLLSVLPGGSMTFENRNMGGKGRQLAATISTQNFVSPSDDLGFRLDYKHPYLRGANDPLRTALNVAAFNSRKLSGVFAPGPNGEEVPPVWIDRSGAKIGVSEQYSRNSKGSLGIVLEQVTARDEQGGLCTHGSRQLPNGMVAQDGPPTTLSDTGRDRLAFLQGQVTRDATYYVNGAQVGARDIFQVDQGLGIGSGNPFFNRHIASLTRFIQLQKPKEGSATPPVLVLHGRYGGTIGDVASYDTFTLGGPYSVRGYNVGELAACRNFLETAVELRVRLPVLKQNVYAFVEHGTDLGSSKLIRGNPTEYFRRAGSGTVYGAGWKLGAIRAEWIVDTNANSGHLNLRFGERF</sequence>
<feature type="domain" description="Toc75-like POTRA" evidence="7">
    <location>
        <begin position="242"/>
        <end position="293"/>
    </location>
</feature>
<dbReference type="InterPro" id="IPR000184">
    <property type="entry name" value="Bac_surfAg_D15"/>
</dbReference>
<evidence type="ECO:0000256" key="1">
    <source>
        <dbReference type="ARBA" id="ARBA00022805"/>
    </source>
</evidence>
<evidence type="ECO:0000256" key="3">
    <source>
        <dbReference type="ARBA" id="ARBA00024013"/>
    </source>
</evidence>
<dbReference type="InterPro" id="IPR057355">
    <property type="entry name" value="POTRA2_Toc75"/>
</dbReference>
<evidence type="ECO:0000259" key="5">
    <source>
        <dbReference type="Pfam" id="PF01103"/>
    </source>
</evidence>
<feature type="domain" description="Toc75-like second POTRA" evidence="6">
    <location>
        <begin position="146"/>
        <end position="210"/>
    </location>
</feature>
<dbReference type="GO" id="GO:0009707">
    <property type="term" value="C:chloroplast outer membrane"/>
    <property type="evidence" value="ECO:0007669"/>
    <property type="project" value="UniProtKB-SubCell"/>
</dbReference>
<accession>A0AAW1PPA9</accession>
<reference evidence="8 9" key="1">
    <citation type="journal article" date="2024" name="Nat. Commun.">
        <title>Phylogenomics reveals the evolutionary origins of lichenization in chlorophyte algae.</title>
        <authorList>
            <person name="Puginier C."/>
            <person name="Libourel C."/>
            <person name="Otte J."/>
            <person name="Skaloud P."/>
            <person name="Haon M."/>
            <person name="Grisel S."/>
            <person name="Petersen M."/>
            <person name="Berrin J.G."/>
            <person name="Delaux P.M."/>
            <person name="Dal Grande F."/>
            <person name="Keller J."/>
        </authorList>
    </citation>
    <scope>NUCLEOTIDE SEQUENCE [LARGE SCALE GENOMIC DNA]</scope>
    <source>
        <strain evidence="8 9">SAG 2043</strain>
    </source>
</reference>
<comment type="subcellular location">
    <subcellularLocation>
        <location evidence="3">Plastid</location>
        <location evidence="3">Chloroplast outer membrane</location>
    </subcellularLocation>
</comment>
<keyword evidence="9" id="KW-1185">Reference proteome</keyword>
<keyword evidence="2" id="KW-0472">Membrane</keyword>
<dbReference type="InterPro" id="IPR057354">
    <property type="entry name" value="POTRA1_3_Toc75"/>
</dbReference>
<evidence type="ECO:0000259" key="6">
    <source>
        <dbReference type="Pfam" id="PF25280"/>
    </source>
</evidence>
<dbReference type="EMBL" id="JALJOR010000010">
    <property type="protein sequence ID" value="KAK9809832.1"/>
    <property type="molecule type" value="Genomic_DNA"/>
</dbReference>
<proteinExistence type="predicted"/>
<dbReference type="InterPro" id="IPR039910">
    <property type="entry name" value="D15-like"/>
</dbReference>
<keyword evidence="1" id="KW-1002">Plastid outer membrane</keyword>
<feature type="domain" description="Bacterial surface antigen (D15)" evidence="5">
    <location>
        <begin position="332"/>
        <end position="635"/>
    </location>
</feature>
<dbReference type="Pfam" id="PF25280">
    <property type="entry name" value="POTRA2_Toc75"/>
    <property type="match status" value="1"/>
</dbReference>
<dbReference type="PANTHER" id="PTHR12815">
    <property type="entry name" value="SORTING AND ASSEMBLY MACHINERY SAMM50 PROTEIN FAMILY MEMBER"/>
    <property type="match status" value="1"/>
</dbReference>
<evidence type="ECO:0000313" key="9">
    <source>
        <dbReference type="Proteomes" id="UP001489004"/>
    </source>
</evidence>
<dbReference type="Pfam" id="PF25282">
    <property type="entry name" value="POTRA1_3_Toc75"/>
    <property type="match status" value="1"/>
</dbReference>
<evidence type="ECO:0000259" key="7">
    <source>
        <dbReference type="Pfam" id="PF25282"/>
    </source>
</evidence>
<feature type="compositionally biased region" description="Acidic residues" evidence="4">
    <location>
        <begin position="1"/>
        <end position="43"/>
    </location>
</feature>
<name>A0AAW1PPA9_9CHLO</name>
<evidence type="ECO:0000313" key="8">
    <source>
        <dbReference type="EMBL" id="KAK9809832.1"/>
    </source>
</evidence>
<evidence type="ECO:0008006" key="10">
    <source>
        <dbReference type="Google" id="ProtNLM"/>
    </source>
</evidence>
<gene>
    <name evidence="8" type="ORF">WJX72_000025</name>
</gene>